<dbReference type="Proteomes" id="UP000006854">
    <property type="component" value="Chromosome"/>
</dbReference>
<feature type="domain" description="DUF317" evidence="2">
    <location>
        <begin position="49"/>
        <end position="104"/>
    </location>
</feature>
<evidence type="ECO:0000313" key="4">
    <source>
        <dbReference type="Proteomes" id="UP000006854"/>
    </source>
</evidence>
<evidence type="ECO:0000313" key="3">
    <source>
        <dbReference type="EMBL" id="CCA58889.1"/>
    </source>
</evidence>
<gene>
    <name evidence="3" type="ordered locus">SVEN_5603</name>
</gene>
<evidence type="ECO:0000256" key="1">
    <source>
        <dbReference type="SAM" id="MobiDB-lite"/>
    </source>
</evidence>
<keyword evidence="4" id="KW-1185">Reference proteome</keyword>
<feature type="region of interest" description="Disordered" evidence="1">
    <location>
        <begin position="222"/>
        <end position="249"/>
    </location>
</feature>
<dbReference type="GeneID" id="51866162"/>
<evidence type="ECO:0000259" key="2">
    <source>
        <dbReference type="Pfam" id="PF03771"/>
    </source>
</evidence>
<feature type="compositionally biased region" description="Pro residues" evidence="1">
    <location>
        <begin position="233"/>
        <end position="243"/>
    </location>
</feature>
<name>F2R880_STRVP</name>
<dbReference type="OrthoDB" id="4251397at2"/>
<dbReference type="InterPro" id="IPR005523">
    <property type="entry name" value="DUF317_SPDY"/>
</dbReference>
<dbReference type="Pfam" id="PF03771">
    <property type="entry name" value="SPDY"/>
    <property type="match status" value="2"/>
</dbReference>
<dbReference type="PATRIC" id="fig|953739.5.peg.829"/>
<proteinExistence type="predicted"/>
<organism evidence="3 4">
    <name type="scientific">Streptomyces venezuelae (strain ATCC 10712 / CBS 650.69 / DSM 40230 / JCM 4526 / NBRC 13096 / PD 04745)</name>
    <dbReference type="NCBI Taxonomy" id="953739"/>
    <lineage>
        <taxon>Bacteria</taxon>
        <taxon>Bacillati</taxon>
        <taxon>Actinomycetota</taxon>
        <taxon>Actinomycetes</taxon>
        <taxon>Kitasatosporales</taxon>
        <taxon>Streptomycetaceae</taxon>
        <taxon>Streptomyces</taxon>
    </lineage>
</organism>
<feature type="domain" description="DUF317" evidence="2">
    <location>
        <begin position="132"/>
        <end position="189"/>
    </location>
</feature>
<protein>
    <recommendedName>
        <fullName evidence="2">DUF317 domain-containing protein</fullName>
    </recommendedName>
</protein>
<dbReference type="AlphaFoldDB" id="F2R880"/>
<dbReference type="HOGENOM" id="CLU_084482_0_0_11"/>
<dbReference type="KEGG" id="sve:SVEN_5603"/>
<accession>F2R880</accession>
<dbReference type="STRING" id="953739.SVEN_5603"/>
<dbReference type="RefSeq" id="WP_015036784.1">
    <property type="nucleotide sequence ID" value="NC_018750.1"/>
</dbReference>
<sequence length="249" mass="27455">MKTPKVAQALVSPRYFAGPGDPAWVTAALHAGAGWSHGQDPLMPRVILTSPDHKSMLRLEPALNEPWWHLSHRDGRTGAWQASFDGATPVELISAVTDALSHPDYNAAAMAEPYRVLTRAGWDVASTSDFRSPDSRVRGERHNYSGSTDWRITANLYTDDPVWKARFSGATPRVLVAAFLAALADPEPVRRSSEQTHGLSLHRVTLQWQEQPAESVARVLPERIEQLAARRASPPPAPPTPPPPRRHTR</sequence>
<dbReference type="EMBL" id="FR845719">
    <property type="protein sequence ID" value="CCA58889.1"/>
    <property type="molecule type" value="Genomic_DNA"/>
</dbReference>
<reference evidence="3 4" key="1">
    <citation type="journal article" date="2011" name="BMC Genomics">
        <title>Genome-wide analysis of the role of GlnR in Streptomyces venezuelae provides new insights into global nitrogen regulation in actinomycetes.</title>
        <authorList>
            <person name="Pullan S.T."/>
            <person name="Bibb M.J."/>
            <person name="Merrick M."/>
        </authorList>
    </citation>
    <scope>NUCLEOTIDE SEQUENCE [LARGE SCALE GENOMIC DNA]</scope>
    <source>
        <strain evidence="4">ATCC 10712 / CBS 650.69 / DSM 40230 / JCM 4526 / NBRC 13096 / PD 04745</strain>
    </source>
</reference>
<dbReference type="eggNOG" id="ENOG5030R1V">
    <property type="taxonomic scope" value="Bacteria"/>
</dbReference>